<dbReference type="RefSeq" id="WP_345537652.1">
    <property type="nucleotide sequence ID" value="NZ_BAABGJ010000017.1"/>
</dbReference>
<dbReference type="PANTHER" id="PTHR42870:SF1">
    <property type="entry name" value="NON-SPECIFIC LIPID-TRANSFER PROTEIN-LIKE 2"/>
    <property type="match status" value="1"/>
</dbReference>
<dbReference type="PIRSF" id="PIRSF000429">
    <property type="entry name" value="Ac-CoA_Ac_transf"/>
    <property type="match status" value="1"/>
</dbReference>
<dbReference type="Pfam" id="PF00108">
    <property type="entry name" value="Thiolase_N"/>
    <property type="match status" value="1"/>
</dbReference>
<evidence type="ECO:0000313" key="4">
    <source>
        <dbReference type="Proteomes" id="UP001500975"/>
    </source>
</evidence>
<dbReference type="SUPFAM" id="SSF53901">
    <property type="entry name" value="Thiolase-like"/>
    <property type="match status" value="2"/>
</dbReference>
<name>A0ABP8HKN9_9BURK</name>
<dbReference type="CDD" id="cd00829">
    <property type="entry name" value="SCP-x_thiolase"/>
    <property type="match status" value="1"/>
</dbReference>
<dbReference type="InterPro" id="IPR020616">
    <property type="entry name" value="Thiolase_N"/>
</dbReference>
<feature type="domain" description="Thiolase C-terminal" evidence="2">
    <location>
        <begin position="253"/>
        <end position="374"/>
    </location>
</feature>
<dbReference type="InterPro" id="IPR055140">
    <property type="entry name" value="Thiolase_C_2"/>
</dbReference>
<dbReference type="Pfam" id="PF22691">
    <property type="entry name" value="Thiolase_C_1"/>
    <property type="match status" value="1"/>
</dbReference>
<evidence type="ECO:0000259" key="1">
    <source>
        <dbReference type="Pfam" id="PF00108"/>
    </source>
</evidence>
<sequence length="385" mass="41266">MNKLSDKSCIVGIGQTEFTRGTAKSELQLLLEATDNALKDCGLEAHQIDGIVGPPVAATAEQLAANLGIRNLKYASTVLMGGASPVVALQTAAMAVATGVAEYVLVPMGWNGFTDRRISKVGTDVKAIAGSLGSYYIPHGAVSPVQWYAWLATRHMAMYGTSEDALAEVALNSRAHAQMNPDALMHGRPLTRDQYDSSRWISKPFRMFDCCLETDGACAAIVCSPERARDLRKKPVFIAGIAEGHPYPADDFCSREDIFRIGLTDAAPGAFADAGIAHQDVDFLEVYDCFTFVALLQLEAMGFCERGEVGQFVKDGRLRLGGAMPMNTHGGLHSEAHVWGMNHINEAVKQLRGECGDRQVSGAKVGVVTGWGDFGDGGLAILRND</sequence>
<proteinExistence type="predicted"/>
<gene>
    <name evidence="3" type="ORF">GCM10023165_20550</name>
</gene>
<dbReference type="Proteomes" id="UP001500975">
    <property type="component" value="Unassembled WGS sequence"/>
</dbReference>
<dbReference type="InterPro" id="IPR002155">
    <property type="entry name" value="Thiolase"/>
</dbReference>
<dbReference type="PANTHER" id="PTHR42870">
    <property type="entry name" value="ACETYL-COA C-ACETYLTRANSFERASE"/>
    <property type="match status" value="1"/>
</dbReference>
<evidence type="ECO:0000259" key="2">
    <source>
        <dbReference type="Pfam" id="PF22691"/>
    </source>
</evidence>
<comment type="caution">
    <text evidence="3">The sequence shown here is derived from an EMBL/GenBank/DDBJ whole genome shotgun (WGS) entry which is preliminary data.</text>
</comment>
<reference evidence="4" key="1">
    <citation type="journal article" date="2019" name="Int. J. Syst. Evol. Microbiol.">
        <title>The Global Catalogue of Microorganisms (GCM) 10K type strain sequencing project: providing services to taxonomists for standard genome sequencing and annotation.</title>
        <authorList>
            <consortium name="The Broad Institute Genomics Platform"/>
            <consortium name="The Broad Institute Genome Sequencing Center for Infectious Disease"/>
            <person name="Wu L."/>
            <person name="Ma J."/>
        </authorList>
    </citation>
    <scope>NUCLEOTIDE SEQUENCE [LARGE SCALE GENOMIC DNA]</scope>
    <source>
        <strain evidence="4">JCM 17804</strain>
    </source>
</reference>
<keyword evidence="4" id="KW-1185">Reference proteome</keyword>
<dbReference type="Gene3D" id="3.40.47.10">
    <property type="match status" value="1"/>
</dbReference>
<dbReference type="EMBL" id="BAABGJ010000017">
    <property type="protein sequence ID" value="GAA4340523.1"/>
    <property type="molecule type" value="Genomic_DNA"/>
</dbReference>
<feature type="domain" description="Thiolase N-terminal" evidence="1">
    <location>
        <begin position="10"/>
        <end position="183"/>
    </location>
</feature>
<accession>A0ABP8HKN9</accession>
<dbReference type="InterPro" id="IPR016039">
    <property type="entry name" value="Thiolase-like"/>
</dbReference>
<organism evidence="3 4">
    <name type="scientific">Variovorax defluvii</name>
    <dbReference type="NCBI Taxonomy" id="913761"/>
    <lineage>
        <taxon>Bacteria</taxon>
        <taxon>Pseudomonadati</taxon>
        <taxon>Pseudomonadota</taxon>
        <taxon>Betaproteobacteria</taxon>
        <taxon>Burkholderiales</taxon>
        <taxon>Comamonadaceae</taxon>
        <taxon>Variovorax</taxon>
    </lineage>
</organism>
<protein>
    <submittedName>
        <fullName evidence="3">Lipid-transfer protein</fullName>
    </submittedName>
</protein>
<evidence type="ECO:0000313" key="3">
    <source>
        <dbReference type="EMBL" id="GAA4340523.1"/>
    </source>
</evidence>